<dbReference type="PROSITE" id="PS51296">
    <property type="entry name" value="RIESKE"/>
    <property type="match status" value="1"/>
</dbReference>
<evidence type="ECO:0000313" key="9">
    <source>
        <dbReference type="Proteomes" id="UP000437736"/>
    </source>
</evidence>
<evidence type="ECO:0000256" key="3">
    <source>
        <dbReference type="ARBA" id="ARBA00023004"/>
    </source>
</evidence>
<keyword evidence="9" id="KW-1185">Reference proteome</keyword>
<evidence type="ECO:0000256" key="2">
    <source>
        <dbReference type="ARBA" id="ARBA00022723"/>
    </source>
</evidence>
<evidence type="ECO:0000259" key="7">
    <source>
        <dbReference type="PROSITE" id="PS51296"/>
    </source>
</evidence>
<comment type="cofactor">
    <cofactor evidence="5">
        <name>[2Fe-2S] cluster</name>
        <dbReference type="ChEBI" id="CHEBI:190135"/>
    </cofactor>
</comment>
<reference evidence="8 9" key="1">
    <citation type="submission" date="2019-11" db="EMBL/GenBank/DDBJ databases">
        <title>Acidiferrimicrobium australis gen. nov., sp. nov., an acidophilic and obligately heterotrophic, member of the Actinobacteria that catalyses dissimilatory oxido- reduction of iron isolated from metal-rich acidic water in Chile.</title>
        <authorList>
            <person name="Gonzalez D."/>
            <person name="Huber K."/>
            <person name="Hedrich S."/>
            <person name="Rojas-Villalobos C."/>
            <person name="Quatrini R."/>
            <person name="Dinamarca M.A."/>
            <person name="Schwarz A."/>
            <person name="Canales C."/>
            <person name="Nancucheo I."/>
        </authorList>
    </citation>
    <scope>NUCLEOTIDE SEQUENCE [LARGE SCALE GENOMIC DNA]</scope>
    <source>
        <strain evidence="8 9">USS-CCA1</strain>
    </source>
</reference>
<gene>
    <name evidence="8" type="ORF">GHK86_03545</name>
</gene>
<accession>A0ABW9QQ29</accession>
<dbReference type="Proteomes" id="UP000437736">
    <property type="component" value="Unassembled WGS sequence"/>
</dbReference>
<dbReference type="Pfam" id="PF00355">
    <property type="entry name" value="Rieske"/>
    <property type="match status" value="1"/>
</dbReference>
<dbReference type="InterPro" id="IPR017941">
    <property type="entry name" value="Rieske_2Fe-2S"/>
</dbReference>
<comment type="caution">
    <text evidence="8">The sequence shown here is derived from an EMBL/GenBank/DDBJ whole genome shotgun (WGS) entry which is preliminary data.</text>
</comment>
<name>A0ABW9QQ29_9ACTN</name>
<keyword evidence="2" id="KW-0479">Metal-binding</keyword>
<dbReference type="EMBL" id="WJHE01000140">
    <property type="protein sequence ID" value="MST31803.1"/>
    <property type="molecule type" value="Genomic_DNA"/>
</dbReference>
<evidence type="ECO:0000313" key="8">
    <source>
        <dbReference type="EMBL" id="MST31803.1"/>
    </source>
</evidence>
<keyword evidence="1" id="KW-0001">2Fe-2S</keyword>
<evidence type="ECO:0000256" key="5">
    <source>
        <dbReference type="ARBA" id="ARBA00034078"/>
    </source>
</evidence>
<proteinExistence type="inferred from homology"/>
<keyword evidence="3" id="KW-0408">Iron</keyword>
<protein>
    <submittedName>
        <fullName evidence="8">Rieske 2Fe-2S domain-containing protein</fullName>
    </submittedName>
</protein>
<dbReference type="InterPro" id="IPR036922">
    <property type="entry name" value="Rieske_2Fe-2S_sf"/>
</dbReference>
<dbReference type="SUPFAM" id="SSF50022">
    <property type="entry name" value="ISP domain"/>
    <property type="match status" value="1"/>
</dbReference>
<comment type="similarity">
    <text evidence="6">Belongs to the bacterial ring-hydroxylating dioxygenase ferredoxin component family.</text>
</comment>
<dbReference type="Gene3D" id="2.102.10.10">
    <property type="entry name" value="Rieske [2Fe-2S] iron-sulphur domain"/>
    <property type="match status" value="1"/>
</dbReference>
<evidence type="ECO:0000256" key="6">
    <source>
        <dbReference type="ARBA" id="ARBA00038001"/>
    </source>
</evidence>
<dbReference type="PANTHER" id="PTHR21496">
    <property type="entry name" value="FERREDOXIN-RELATED"/>
    <property type="match status" value="1"/>
</dbReference>
<organism evidence="8 9">
    <name type="scientific">Acidiferrimicrobium australe</name>
    <dbReference type="NCBI Taxonomy" id="2664430"/>
    <lineage>
        <taxon>Bacteria</taxon>
        <taxon>Bacillati</taxon>
        <taxon>Actinomycetota</taxon>
        <taxon>Acidimicrobiia</taxon>
        <taxon>Acidimicrobiales</taxon>
        <taxon>Acidimicrobiaceae</taxon>
        <taxon>Acidiferrimicrobium</taxon>
    </lineage>
</organism>
<keyword evidence="4" id="KW-0411">Iron-sulfur</keyword>
<dbReference type="PANTHER" id="PTHR21496:SF0">
    <property type="entry name" value="RIESKE DOMAIN-CONTAINING PROTEIN"/>
    <property type="match status" value="1"/>
</dbReference>
<evidence type="ECO:0000256" key="1">
    <source>
        <dbReference type="ARBA" id="ARBA00022714"/>
    </source>
</evidence>
<evidence type="ECO:0000256" key="4">
    <source>
        <dbReference type="ARBA" id="ARBA00023014"/>
    </source>
</evidence>
<feature type="domain" description="Rieske" evidence="7">
    <location>
        <begin position="18"/>
        <end position="91"/>
    </location>
</feature>
<sequence>MAGRLGLVRAVEDTPVGPLAVYRHGGGVVAVCDVCPHARARLSEGSLEGGVITCPAHGSRFEVATGVRVRGPADAGLATYTVVVEGGRVWLVWL</sequence>